<protein>
    <submittedName>
        <fullName evidence="6">NAD(P)-dependent oxidoreductase</fullName>
        <ecNumber evidence="6">1.1.-.-</ecNumber>
    </submittedName>
</protein>
<name>A0ABW2Q3X9_9MICO</name>
<dbReference type="Gene3D" id="3.40.50.720">
    <property type="entry name" value="NAD(P)-binding Rossmann-like Domain"/>
    <property type="match status" value="1"/>
</dbReference>
<dbReference type="SUPFAM" id="SSF48179">
    <property type="entry name" value="6-phosphogluconate dehydrogenase C-terminal domain-like"/>
    <property type="match status" value="1"/>
</dbReference>
<dbReference type="RefSeq" id="WP_382391363.1">
    <property type="nucleotide sequence ID" value="NZ_JBHTCQ010000001.1"/>
</dbReference>
<accession>A0ABW2Q3X9</accession>
<dbReference type="InterPro" id="IPR006115">
    <property type="entry name" value="6PGDH_NADP-bd"/>
</dbReference>
<dbReference type="GO" id="GO:0016491">
    <property type="term" value="F:oxidoreductase activity"/>
    <property type="evidence" value="ECO:0007669"/>
    <property type="project" value="UniProtKB-KW"/>
</dbReference>
<comment type="caution">
    <text evidence="6">The sequence shown here is derived from an EMBL/GenBank/DDBJ whole genome shotgun (WGS) entry which is preliminary data.</text>
</comment>
<gene>
    <name evidence="6" type="ORF">ACFQQL_03675</name>
</gene>
<dbReference type="InterPro" id="IPR036291">
    <property type="entry name" value="NAD(P)-bd_dom_sf"/>
</dbReference>
<evidence type="ECO:0000259" key="5">
    <source>
        <dbReference type="Pfam" id="PF14833"/>
    </source>
</evidence>
<evidence type="ECO:0000256" key="2">
    <source>
        <dbReference type="ARBA" id="ARBA00023002"/>
    </source>
</evidence>
<evidence type="ECO:0000313" key="7">
    <source>
        <dbReference type="Proteomes" id="UP001596455"/>
    </source>
</evidence>
<keyword evidence="3" id="KW-0520">NAD</keyword>
<dbReference type="PANTHER" id="PTHR43060:SF15">
    <property type="entry name" value="3-HYDROXYISOBUTYRATE DEHYDROGENASE-LIKE 1, MITOCHONDRIAL-RELATED"/>
    <property type="match status" value="1"/>
</dbReference>
<dbReference type="PIRSF" id="PIRSF000103">
    <property type="entry name" value="HIBADH"/>
    <property type="match status" value="1"/>
</dbReference>
<dbReference type="InterPro" id="IPR013328">
    <property type="entry name" value="6PGD_dom2"/>
</dbReference>
<keyword evidence="7" id="KW-1185">Reference proteome</keyword>
<feature type="domain" description="6-phosphogluconate dehydrogenase NADP-binding" evidence="4">
    <location>
        <begin position="14"/>
        <end position="172"/>
    </location>
</feature>
<dbReference type="EC" id="1.1.-.-" evidence="6"/>
<dbReference type="InterPro" id="IPR008927">
    <property type="entry name" value="6-PGluconate_DH-like_C_sf"/>
</dbReference>
<keyword evidence="2 6" id="KW-0560">Oxidoreductase</keyword>
<evidence type="ECO:0000256" key="3">
    <source>
        <dbReference type="ARBA" id="ARBA00023027"/>
    </source>
</evidence>
<dbReference type="PANTHER" id="PTHR43060">
    <property type="entry name" value="3-HYDROXYISOBUTYRATE DEHYDROGENASE-LIKE 1, MITOCHONDRIAL-RELATED"/>
    <property type="match status" value="1"/>
</dbReference>
<evidence type="ECO:0000259" key="4">
    <source>
        <dbReference type="Pfam" id="PF03446"/>
    </source>
</evidence>
<evidence type="ECO:0000256" key="1">
    <source>
        <dbReference type="ARBA" id="ARBA00009080"/>
    </source>
</evidence>
<comment type="similarity">
    <text evidence="1">Belongs to the HIBADH-related family.</text>
</comment>
<dbReference type="Pfam" id="PF03446">
    <property type="entry name" value="NAD_binding_2"/>
    <property type="match status" value="1"/>
</dbReference>
<dbReference type="Proteomes" id="UP001596455">
    <property type="component" value="Unassembled WGS sequence"/>
</dbReference>
<feature type="domain" description="3-hydroxyisobutyrate dehydrogenase-like NAD-binding" evidence="5">
    <location>
        <begin position="175"/>
        <end position="283"/>
    </location>
</feature>
<reference evidence="7" key="1">
    <citation type="journal article" date="2019" name="Int. J. Syst. Evol. Microbiol.">
        <title>The Global Catalogue of Microorganisms (GCM) 10K type strain sequencing project: providing services to taxonomists for standard genome sequencing and annotation.</title>
        <authorList>
            <consortium name="The Broad Institute Genomics Platform"/>
            <consortium name="The Broad Institute Genome Sequencing Center for Infectious Disease"/>
            <person name="Wu L."/>
            <person name="Ma J."/>
        </authorList>
    </citation>
    <scope>NUCLEOTIDE SEQUENCE [LARGE SCALE GENOMIC DNA]</scope>
    <source>
        <strain evidence="7">JCM 1490</strain>
    </source>
</reference>
<dbReference type="EMBL" id="JBHTCQ010000001">
    <property type="protein sequence ID" value="MFC7404199.1"/>
    <property type="molecule type" value="Genomic_DNA"/>
</dbReference>
<dbReference type="InterPro" id="IPR015815">
    <property type="entry name" value="HIBADH-related"/>
</dbReference>
<proteinExistence type="inferred from homology"/>
<dbReference type="Pfam" id="PF14833">
    <property type="entry name" value="NAD_binding_11"/>
    <property type="match status" value="1"/>
</dbReference>
<organism evidence="6 7">
    <name type="scientific">Georgenia alba</name>
    <dbReference type="NCBI Taxonomy" id="2233858"/>
    <lineage>
        <taxon>Bacteria</taxon>
        <taxon>Bacillati</taxon>
        <taxon>Actinomycetota</taxon>
        <taxon>Actinomycetes</taxon>
        <taxon>Micrococcales</taxon>
        <taxon>Bogoriellaceae</taxon>
        <taxon>Georgenia</taxon>
    </lineage>
</organism>
<dbReference type="Gene3D" id="1.10.1040.10">
    <property type="entry name" value="N-(1-d-carboxylethyl)-l-norvaline Dehydrogenase, domain 2"/>
    <property type="match status" value="1"/>
</dbReference>
<dbReference type="SUPFAM" id="SSF51735">
    <property type="entry name" value="NAD(P)-binding Rossmann-fold domains"/>
    <property type="match status" value="1"/>
</dbReference>
<dbReference type="InterPro" id="IPR029154">
    <property type="entry name" value="HIBADH-like_NADP-bd"/>
</dbReference>
<evidence type="ECO:0000313" key="6">
    <source>
        <dbReference type="EMBL" id="MFC7404199.1"/>
    </source>
</evidence>
<sequence length="292" mass="30137">MTTGHDATGRTGAVGLAGLGNLGAPVARRIAATGWDLTVFDRVPERAGDVPGAAAATSLDDVLDRDVLVLVVPDDRAVESLLLGPDGYLARAAGAARPRTVVVHSTILPATAQQLARHAAEAGVGFLDAPVSGGSERAENGSLTVFLGAEPDHVEPVRTLLGDVAASVEHVGAPGAGAAVKLANQLMLFAALGGVHEGLALAARFGVEEADLLRCVGTSTGASWSTDNWGFFDETARSYNRNGTPVRDRPWGKDLLEVLEAARSVDLAMPVAATASQTVARYVEDHARLGER</sequence>